<feature type="transmembrane region" description="Helical" evidence="1">
    <location>
        <begin position="332"/>
        <end position="351"/>
    </location>
</feature>
<feature type="transmembrane region" description="Helical" evidence="1">
    <location>
        <begin position="891"/>
        <end position="912"/>
    </location>
</feature>
<dbReference type="InterPro" id="IPR027463">
    <property type="entry name" value="AcrB_DN_DC_subdom"/>
</dbReference>
<feature type="transmembrane region" description="Helical" evidence="1">
    <location>
        <begin position="940"/>
        <end position="959"/>
    </location>
</feature>
<dbReference type="Pfam" id="PF00873">
    <property type="entry name" value="ACR_tran"/>
    <property type="match status" value="1"/>
</dbReference>
<dbReference type="PANTHER" id="PTHR32063:SF0">
    <property type="entry name" value="SWARMING MOTILITY PROTEIN SWRC"/>
    <property type="match status" value="1"/>
</dbReference>
<gene>
    <name evidence="2" type="ORF">FHP05_10525</name>
</gene>
<feature type="transmembrane region" description="Helical" evidence="1">
    <location>
        <begin position="457"/>
        <end position="484"/>
    </location>
</feature>
<accession>A0A5C8NSY0</accession>
<reference evidence="2 3" key="1">
    <citation type="submission" date="2019-06" db="EMBL/GenBank/DDBJ databases">
        <title>Cerasibacillus sp. nov., isolated from maize field.</title>
        <authorList>
            <person name="Lin S.-Y."/>
            <person name="Tsai C.-F."/>
            <person name="Young C.-C."/>
        </authorList>
    </citation>
    <scope>NUCLEOTIDE SEQUENCE [LARGE SCALE GENOMIC DNA]</scope>
    <source>
        <strain evidence="2 3">CC-CFT480</strain>
    </source>
</reference>
<protein>
    <submittedName>
        <fullName evidence="2">Efflux RND transporter permease subunit</fullName>
    </submittedName>
</protein>
<name>A0A5C8NSY0_9BACI</name>
<keyword evidence="3" id="KW-1185">Reference proteome</keyword>
<sequence length="1010" mass="112003">MITALLKFILKRKVMIILTMIIIMVLGGYALSKLDKELNPSVGLDMAIVTLDAGDMNSLEVEKEVTTPLEQRIDGIKGVKKTDSTTSPGASTIIVTFERNRGGELTREIDTLANAFASGIPDITNTYVAQLGGESEYEFFLDISGGDMKEMSTFAKEIIKPRLEELPEVDQVELTGMIQPSIDINFKQKEMNKHGLHMTQVTELIQQMNTDITLGELKSEATSPSLRWQTPLTNIDDLKQLNIPTESGEIHLEKIADITRNETQDKTFVWKDGKKDFVFIQIGRASNVNQIDMANAVRKEIDAIRASGHNSDFSINELLAHGDFVKHAIDDVSMNILIGGAIAIAVLLLMLQNFRATFIIGLSIPTSILLTILSIWLLDYSLNMLTLIGLGLGIGMMVDASIVILESIFRKKKDGLPSVDAVLTGSKEVATAIIASMLTTIVVFVPIGLIGGDIGKYIIILSMTVAITLISSVIVAFTLIPTLAEKFMKVRKRKEKESKIGNWLLDIYEKTVGWIIEKKRRSLALISVFVVLFGISIALVAKIPMNTMPEMFQRYTEIMIELDHIPSKEKEELAKKINKELQTIKDVDTNYLLDQGDFFIAIIKMTKGEDIHQEQEKVTDKIMQKLRALEKHEPILSVQSIMNGQSQYPVQLQINGEDFTKLKELSDQATEKLEEIEGIVGINTDMDQLSNVEYLSLEIDAIEEAGLNPTDVKYRLDIAFTEIPLGELTTEQNEKIPMLAMWKEKIDSKKSVLDLKIPTTDGEKKLASFITLDTEKVPETISHQNGKRYISVLADTEGKDLGAINREVQNTIKDIDTEAGYTISLGGDLEEQQDLMMDLSFVFILSILLVYFVMAVQFNHFGQPLIVMAIIPVTLIGVILGLFLTQMELNMMSGMGIIMLVGIVLNNAILLIDRANQLRIKGKSTTEALLGAGKDRIRPIFMTTFTTAGGMLPLALASGQSANYQAPLATVIISGLLFSTLITLILIPAVFRLFSRKPKGKRKKDSQQPA</sequence>
<dbReference type="GO" id="GO:0042910">
    <property type="term" value="F:xenobiotic transmembrane transporter activity"/>
    <property type="evidence" value="ECO:0007669"/>
    <property type="project" value="TreeGrafter"/>
</dbReference>
<dbReference type="Gene3D" id="3.30.70.1430">
    <property type="entry name" value="Multidrug efflux transporter AcrB pore domain"/>
    <property type="match status" value="2"/>
</dbReference>
<dbReference type="OrthoDB" id="9757876at2"/>
<proteinExistence type="predicted"/>
<dbReference type="SUPFAM" id="SSF82866">
    <property type="entry name" value="Multidrug efflux transporter AcrB transmembrane domain"/>
    <property type="match status" value="2"/>
</dbReference>
<feature type="transmembrane region" description="Helical" evidence="1">
    <location>
        <begin position="971"/>
        <end position="994"/>
    </location>
</feature>
<dbReference type="SUPFAM" id="SSF82693">
    <property type="entry name" value="Multidrug efflux transporter AcrB pore domain, PN1, PN2, PC1 and PC2 subdomains"/>
    <property type="match status" value="2"/>
</dbReference>
<dbReference type="Proteomes" id="UP000321574">
    <property type="component" value="Unassembled WGS sequence"/>
</dbReference>
<feature type="transmembrane region" description="Helical" evidence="1">
    <location>
        <begin position="865"/>
        <end position="885"/>
    </location>
</feature>
<organism evidence="2 3">
    <name type="scientific">Cerasibacillus terrae</name>
    <dbReference type="NCBI Taxonomy" id="2498845"/>
    <lineage>
        <taxon>Bacteria</taxon>
        <taxon>Bacillati</taxon>
        <taxon>Bacillota</taxon>
        <taxon>Bacilli</taxon>
        <taxon>Bacillales</taxon>
        <taxon>Bacillaceae</taxon>
        <taxon>Cerasibacillus</taxon>
    </lineage>
</organism>
<dbReference type="PANTHER" id="PTHR32063">
    <property type="match status" value="1"/>
</dbReference>
<dbReference type="Gene3D" id="3.30.70.1320">
    <property type="entry name" value="Multidrug efflux transporter AcrB pore domain like"/>
    <property type="match status" value="1"/>
</dbReference>
<feature type="transmembrane region" description="Helical" evidence="1">
    <location>
        <begin position="523"/>
        <end position="541"/>
    </location>
</feature>
<feature type="transmembrane region" description="Helical" evidence="1">
    <location>
        <begin position="429"/>
        <end position="451"/>
    </location>
</feature>
<keyword evidence="1" id="KW-0812">Transmembrane</keyword>
<comment type="caution">
    <text evidence="2">The sequence shown here is derived from an EMBL/GenBank/DDBJ whole genome shotgun (WGS) entry which is preliminary data.</text>
</comment>
<dbReference type="SUPFAM" id="SSF82714">
    <property type="entry name" value="Multidrug efflux transporter AcrB TolC docking domain, DN and DC subdomains"/>
    <property type="match status" value="1"/>
</dbReference>
<feature type="transmembrane region" description="Helical" evidence="1">
    <location>
        <begin position="12"/>
        <end position="31"/>
    </location>
</feature>
<dbReference type="AlphaFoldDB" id="A0A5C8NSY0"/>
<evidence type="ECO:0000313" key="3">
    <source>
        <dbReference type="Proteomes" id="UP000321574"/>
    </source>
</evidence>
<dbReference type="GO" id="GO:0005886">
    <property type="term" value="C:plasma membrane"/>
    <property type="evidence" value="ECO:0007669"/>
    <property type="project" value="TreeGrafter"/>
</dbReference>
<dbReference type="PRINTS" id="PR00702">
    <property type="entry name" value="ACRIFLAVINRP"/>
</dbReference>
<dbReference type="Gene3D" id="3.30.2090.10">
    <property type="entry name" value="Multidrug efflux transporter AcrB TolC docking domain, DN and DC subdomains"/>
    <property type="match status" value="2"/>
</dbReference>
<feature type="transmembrane region" description="Helical" evidence="1">
    <location>
        <begin position="358"/>
        <end position="378"/>
    </location>
</feature>
<keyword evidence="1" id="KW-1133">Transmembrane helix</keyword>
<dbReference type="Gene3D" id="1.20.1640.10">
    <property type="entry name" value="Multidrug efflux transporter AcrB transmembrane domain"/>
    <property type="match status" value="2"/>
</dbReference>
<dbReference type="Gene3D" id="3.30.70.1440">
    <property type="entry name" value="Multidrug efflux transporter AcrB pore domain"/>
    <property type="match status" value="1"/>
</dbReference>
<keyword evidence="1" id="KW-0472">Membrane</keyword>
<dbReference type="InterPro" id="IPR001036">
    <property type="entry name" value="Acrflvin-R"/>
</dbReference>
<evidence type="ECO:0000256" key="1">
    <source>
        <dbReference type="SAM" id="Phobius"/>
    </source>
</evidence>
<feature type="transmembrane region" description="Helical" evidence="1">
    <location>
        <begin position="384"/>
        <end position="409"/>
    </location>
</feature>
<dbReference type="EMBL" id="VDUW01000007">
    <property type="protein sequence ID" value="TXL63613.1"/>
    <property type="molecule type" value="Genomic_DNA"/>
</dbReference>
<evidence type="ECO:0000313" key="2">
    <source>
        <dbReference type="EMBL" id="TXL63613.1"/>
    </source>
</evidence>
<feature type="transmembrane region" description="Helical" evidence="1">
    <location>
        <begin position="839"/>
        <end position="858"/>
    </location>
</feature>